<dbReference type="Gene3D" id="3.40.50.720">
    <property type="entry name" value="NAD(P)-binding Rossmann-like Domain"/>
    <property type="match status" value="1"/>
</dbReference>
<sequence>MASMTDLNKKVLVTGATGNVGRRLVAMLAEAGVTPRALARDPRSAGLPDEVEVVRGDLTDPDSLDAALKGVDSVFLLWPFLTAEGARPVVDAIARHARHVVYLSAFSVRDDRTENGVWGEVEQLIKHAGTQWTFLRAGGFATNTLGWAGDIRGTGVVRAPYAGAARSLIHEADIAAVAALALTEDGHAGRRYVLTGPEVLTQAEQVRIIGEVIGRSLRFDEQPPEEAREQMIAAWGNPTFVDQALGYWASIVDEPEPVSSTVAELTGRPARTFREWARDHAPDFHGPQAVTR</sequence>
<dbReference type="PANTHER" id="PTHR43162:SF1">
    <property type="entry name" value="PRESTALK A DIFFERENTIATION PROTEIN A"/>
    <property type="match status" value="1"/>
</dbReference>
<proteinExistence type="predicted"/>
<protein>
    <submittedName>
        <fullName evidence="2">Nucleotide-diphosphate-sugar epimerase</fullName>
    </submittedName>
</protein>
<dbReference type="PANTHER" id="PTHR43162">
    <property type="match status" value="1"/>
</dbReference>
<keyword evidence="3" id="KW-1185">Reference proteome</keyword>
<dbReference type="InterPro" id="IPR008030">
    <property type="entry name" value="NmrA-like"/>
</dbReference>
<organism evidence="2 3">
    <name type="scientific">Acrocarpospora macrocephala</name>
    <dbReference type="NCBI Taxonomy" id="150177"/>
    <lineage>
        <taxon>Bacteria</taxon>
        <taxon>Bacillati</taxon>
        <taxon>Actinomycetota</taxon>
        <taxon>Actinomycetes</taxon>
        <taxon>Streptosporangiales</taxon>
        <taxon>Streptosporangiaceae</taxon>
        <taxon>Acrocarpospora</taxon>
    </lineage>
</organism>
<dbReference type="AlphaFoldDB" id="A0A5M3WN60"/>
<comment type="caution">
    <text evidence="2">The sequence shown here is derived from an EMBL/GenBank/DDBJ whole genome shotgun (WGS) entry which is preliminary data.</text>
</comment>
<dbReference type="InterPro" id="IPR051604">
    <property type="entry name" value="Ergot_Alk_Oxidoreductase"/>
</dbReference>
<dbReference type="EMBL" id="BLAE01000007">
    <property type="protein sequence ID" value="GES07738.1"/>
    <property type="molecule type" value="Genomic_DNA"/>
</dbReference>
<dbReference type="SUPFAM" id="SSF51735">
    <property type="entry name" value="NAD(P)-binding Rossmann-fold domains"/>
    <property type="match status" value="1"/>
</dbReference>
<accession>A0A5M3WN60</accession>
<reference evidence="2 3" key="1">
    <citation type="submission" date="2019-10" db="EMBL/GenBank/DDBJ databases">
        <title>Whole genome shotgun sequence of Acrocarpospora macrocephala NBRC 16266.</title>
        <authorList>
            <person name="Ichikawa N."/>
            <person name="Kimura A."/>
            <person name="Kitahashi Y."/>
            <person name="Komaki H."/>
            <person name="Oguchi A."/>
        </authorList>
    </citation>
    <scope>NUCLEOTIDE SEQUENCE [LARGE SCALE GENOMIC DNA]</scope>
    <source>
        <strain evidence="2 3">NBRC 16266</strain>
    </source>
</reference>
<dbReference type="Proteomes" id="UP000331127">
    <property type="component" value="Unassembled WGS sequence"/>
</dbReference>
<dbReference type="InterPro" id="IPR036291">
    <property type="entry name" value="NAD(P)-bd_dom_sf"/>
</dbReference>
<evidence type="ECO:0000313" key="2">
    <source>
        <dbReference type="EMBL" id="GES07738.1"/>
    </source>
</evidence>
<evidence type="ECO:0000259" key="1">
    <source>
        <dbReference type="Pfam" id="PF05368"/>
    </source>
</evidence>
<evidence type="ECO:0000313" key="3">
    <source>
        <dbReference type="Proteomes" id="UP000331127"/>
    </source>
</evidence>
<name>A0A5M3WN60_9ACTN</name>
<feature type="domain" description="NmrA-like" evidence="1">
    <location>
        <begin position="8"/>
        <end position="254"/>
    </location>
</feature>
<dbReference type="Pfam" id="PF05368">
    <property type="entry name" value="NmrA"/>
    <property type="match status" value="1"/>
</dbReference>
<gene>
    <name evidence="2" type="ORF">Amac_013330</name>
</gene>